<evidence type="ECO:0008006" key="3">
    <source>
        <dbReference type="Google" id="ProtNLM"/>
    </source>
</evidence>
<evidence type="ECO:0000313" key="1">
    <source>
        <dbReference type="EMBL" id="EFE87579.1"/>
    </source>
</evidence>
<dbReference type="Proteomes" id="UP000003748">
    <property type="component" value="Unassembled WGS sequence"/>
</dbReference>
<dbReference type="EMBL" id="ACJY01000030">
    <property type="protein sequence ID" value="EFE87579.1"/>
    <property type="molecule type" value="Genomic_DNA"/>
</dbReference>
<comment type="caution">
    <text evidence="1">The sequence shown here is derived from an EMBL/GenBank/DDBJ whole genome shotgun (WGS) entry which is preliminary data.</text>
</comment>
<proteinExistence type="predicted"/>
<gene>
    <name evidence="1" type="ORF">FUSPEROL_00424</name>
</gene>
<dbReference type="HOGENOM" id="CLU_032903_13_0_0"/>
<dbReference type="STRING" id="546275.FUSPEROL_00424"/>
<dbReference type="AlphaFoldDB" id="D4CSR5"/>
<sequence>YSVGKRIKRGLYQTSAGKLINADCNGALNILRKSKVVDLSVLYNRGELNTPKRIRGV</sequence>
<feature type="non-terminal residue" evidence="1">
    <location>
        <position position="1"/>
    </location>
</feature>
<reference evidence="1 2" key="1">
    <citation type="submission" date="2010-02" db="EMBL/GenBank/DDBJ databases">
        <authorList>
            <person name="Weinstock G."/>
            <person name="Sodergren E."/>
            <person name="Clifton S."/>
            <person name="Fulton L."/>
            <person name="Fulton B."/>
            <person name="Courtney L."/>
            <person name="Fronick C."/>
            <person name="Harrison M."/>
            <person name="Strong C."/>
            <person name="Farmer C."/>
            <person name="Delahaunty K."/>
            <person name="Markovic C."/>
            <person name="Hall O."/>
            <person name="Minx P."/>
            <person name="Tomlinson C."/>
            <person name="Mitreva M."/>
            <person name="Nelson J."/>
            <person name="Hou S."/>
            <person name="Wollam A."/>
            <person name="Pepin K.H."/>
            <person name="Johnson M."/>
            <person name="Bhonagiri V."/>
            <person name="Zhang X."/>
            <person name="Suruliraj S."/>
            <person name="Warren W."/>
            <person name="Chinwalla A."/>
            <person name="Mardis E.R."/>
            <person name="Wilson R.K."/>
        </authorList>
    </citation>
    <scope>NUCLEOTIDE SEQUENCE [LARGE SCALE GENOMIC DNA]</scope>
    <source>
        <strain evidence="1 2">ATCC 33693</strain>
    </source>
</reference>
<protein>
    <recommendedName>
        <fullName evidence="3">Transposase</fullName>
    </recommendedName>
</protein>
<evidence type="ECO:0000313" key="2">
    <source>
        <dbReference type="Proteomes" id="UP000003748"/>
    </source>
</evidence>
<organism evidence="1 2">
    <name type="scientific">Fusobacterium periodonticum ATCC 33693</name>
    <dbReference type="NCBI Taxonomy" id="546275"/>
    <lineage>
        <taxon>Bacteria</taxon>
        <taxon>Fusobacteriati</taxon>
        <taxon>Fusobacteriota</taxon>
        <taxon>Fusobacteriia</taxon>
        <taxon>Fusobacteriales</taxon>
        <taxon>Fusobacteriaceae</taxon>
        <taxon>Fusobacterium</taxon>
    </lineage>
</organism>
<accession>D4CSR5</accession>
<name>D4CSR5_9FUSO</name>
<dbReference type="eggNOG" id="COG0675">
    <property type="taxonomic scope" value="Bacteria"/>
</dbReference>